<dbReference type="GO" id="GO:0005524">
    <property type="term" value="F:ATP binding"/>
    <property type="evidence" value="ECO:0007669"/>
    <property type="project" value="UniProtKB-KW"/>
</dbReference>
<reference evidence="6 7" key="1">
    <citation type="journal article" date="2019" name="ISME J.">
        <title>Evolution in action: habitat transition from sediment to the pelagial leads to genome streamlining in Methylophilaceae.</title>
        <authorList>
            <person name="Salcher M."/>
            <person name="Schaefle D."/>
            <person name="Kaspar M."/>
            <person name="Neuenschwander S.M."/>
            <person name="Ghai R."/>
        </authorList>
    </citation>
    <scope>NUCLEOTIDE SEQUENCE [LARGE SCALE GENOMIC DNA]</scope>
    <source>
        <strain evidence="6 7">MMS-RVI-51</strain>
    </source>
</reference>
<feature type="domain" description="ABC transporter" evidence="5">
    <location>
        <begin position="11"/>
        <end position="261"/>
    </location>
</feature>
<name>A0AAX1F0F4_9PROT</name>
<keyword evidence="2" id="KW-1003">Cell membrane</keyword>
<dbReference type="InterPro" id="IPR017871">
    <property type="entry name" value="ABC_transporter-like_CS"/>
</dbReference>
<dbReference type="Pfam" id="PF00005">
    <property type="entry name" value="ABC_tran"/>
    <property type="match status" value="1"/>
</dbReference>
<dbReference type="KEGG" id="muv:FIT94_03980"/>
<evidence type="ECO:0000259" key="5">
    <source>
        <dbReference type="PROSITE" id="PS50893"/>
    </source>
</evidence>
<gene>
    <name evidence="6" type="ORF">FIT94_03980</name>
</gene>
<dbReference type="AlphaFoldDB" id="A0AAX1F0F4"/>
<dbReference type="GO" id="GO:0016887">
    <property type="term" value="F:ATP hydrolysis activity"/>
    <property type="evidence" value="ECO:0007669"/>
    <property type="project" value="InterPro"/>
</dbReference>
<evidence type="ECO:0000256" key="3">
    <source>
        <dbReference type="ARBA" id="ARBA00022741"/>
    </source>
</evidence>
<evidence type="ECO:0000313" key="7">
    <source>
        <dbReference type="Proteomes" id="UP000314901"/>
    </source>
</evidence>
<dbReference type="PANTHER" id="PTHR43776">
    <property type="entry name" value="TRANSPORT ATP-BINDING PROTEIN"/>
    <property type="match status" value="1"/>
</dbReference>
<dbReference type="PANTHER" id="PTHR43776:SF8">
    <property type="entry name" value="ABC TRANSPORTER, ATP-BINDING PROTEIN"/>
    <property type="match status" value="1"/>
</dbReference>
<dbReference type="CDD" id="cd03257">
    <property type="entry name" value="ABC_NikE_OppD_transporters"/>
    <property type="match status" value="1"/>
</dbReference>
<keyword evidence="3" id="KW-0547">Nucleotide-binding</keyword>
<dbReference type="InterPro" id="IPR003439">
    <property type="entry name" value="ABC_transporter-like_ATP-bd"/>
</dbReference>
<dbReference type="PROSITE" id="PS50893">
    <property type="entry name" value="ABC_TRANSPORTER_2"/>
    <property type="match status" value="1"/>
</dbReference>
<dbReference type="InterPro" id="IPR003593">
    <property type="entry name" value="AAA+_ATPase"/>
</dbReference>
<dbReference type="Proteomes" id="UP000314901">
    <property type="component" value="Chromosome"/>
</dbReference>
<organism evidence="6 7">
    <name type="scientific">Candidatus Methylopumilus universalis</name>
    <dbReference type="NCBI Taxonomy" id="2588536"/>
    <lineage>
        <taxon>Bacteria</taxon>
        <taxon>Pseudomonadati</taxon>
        <taxon>Pseudomonadota</taxon>
        <taxon>Betaproteobacteria</taxon>
        <taxon>Nitrosomonadales</taxon>
        <taxon>Methylophilaceae</taxon>
        <taxon>Candidatus Methylopumilus</taxon>
    </lineage>
</organism>
<dbReference type="InterPro" id="IPR027417">
    <property type="entry name" value="P-loop_NTPase"/>
</dbReference>
<keyword evidence="2" id="KW-0472">Membrane</keyword>
<evidence type="ECO:0000313" key="6">
    <source>
        <dbReference type="EMBL" id="QDC41219.1"/>
    </source>
</evidence>
<dbReference type="InterPro" id="IPR050319">
    <property type="entry name" value="ABC_transp_ATP-bind"/>
</dbReference>
<evidence type="ECO:0000256" key="4">
    <source>
        <dbReference type="ARBA" id="ARBA00022840"/>
    </source>
</evidence>
<protein>
    <submittedName>
        <fullName evidence="6">ABC transporter ATP-binding protein</fullName>
    </submittedName>
</protein>
<dbReference type="EMBL" id="CP040953">
    <property type="protein sequence ID" value="QDC41219.1"/>
    <property type="molecule type" value="Genomic_DNA"/>
</dbReference>
<dbReference type="PROSITE" id="PS00211">
    <property type="entry name" value="ABC_TRANSPORTER_1"/>
    <property type="match status" value="1"/>
</dbReference>
<dbReference type="GeneID" id="66285038"/>
<dbReference type="RefSeq" id="WP_139867847.1">
    <property type="nucleotide sequence ID" value="NZ_CP040949.1"/>
</dbReference>
<dbReference type="FunFam" id="3.40.50.300:FF:000016">
    <property type="entry name" value="Oligopeptide ABC transporter ATP-binding component"/>
    <property type="match status" value="1"/>
</dbReference>
<evidence type="ECO:0000256" key="1">
    <source>
        <dbReference type="ARBA" id="ARBA00022448"/>
    </source>
</evidence>
<dbReference type="SMART" id="SM00382">
    <property type="entry name" value="AAA"/>
    <property type="match status" value="1"/>
</dbReference>
<sequence>MAKMLKNEVLLEATGLYKTYTQTSGFFVKKQRVIKALNNVSLSIKKGETLAIVGESGSGKSTLARCLLQLLSLDQGELFFKGKNLTSLDVKEKKHLKRHIQMVFQDPYASLNPRMKISEILEEGLLIHDLGNKIVRDKKMRDMIKKVGLEASDLNKYPHQFSGGQRQRIGIARALIVEPELVICDEPVSALDVSIQAQILLLLKDLQKELGLSYLFISHDLRVVRHMADSIAVMHQGKIVEQGSIKGIYEKPKANYTRELLNAIPGNHFKFKVS</sequence>
<dbReference type="SUPFAM" id="SSF52540">
    <property type="entry name" value="P-loop containing nucleoside triphosphate hydrolases"/>
    <property type="match status" value="1"/>
</dbReference>
<dbReference type="GO" id="GO:0055085">
    <property type="term" value="P:transmembrane transport"/>
    <property type="evidence" value="ECO:0007669"/>
    <property type="project" value="UniProtKB-ARBA"/>
</dbReference>
<keyword evidence="1" id="KW-0813">Transport</keyword>
<dbReference type="Gene3D" id="3.40.50.300">
    <property type="entry name" value="P-loop containing nucleotide triphosphate hydrolases"/>
    <property type="match status" value="1"/>
</dbReference>
<evidence type="ECO:0000256" key="2">
    <source>
        <dbReference type="ARBA" id="ARBA00022475"/>
    </source>
</evidence>
<keyword evidence="4 6" id="KW-0067">ATP-binding</keyword>
<proteinExistence type="predicted"/>
<accession>A0AAX1F0F4</accession>